<evidence type="ECO:0000259" key="1">
    <source>
        <dbReference type="Pfam" id="PF23394"/>
    </source>
</evidence>
<reference evidence="2 3" key="1">
    <citation type="journal article" date="2009" name="Nature">
        <title>Evolution of pathogenicity and sexual reproduction in eight Candida genomes.</title>
        <authorList>
            <person name="Butler G."/>
            <person name="Rasmussen M.D."/>
            <person name="Lin M.F."/>
            <person name="Santos M.A."/>
            <person name="Sakthikumar S."/>
            <person name="Munro C.A."/>
            <person name="Rheinbay E."/>
            <person name="Grabherr M."/>
            <person name="Forche A."/>
            <person name="Reedy J.L."/>
            <person name="Agrafioti I."/>
            <person name="Arnaud M.B."/>
            <person name="Bates S."/>
            <person name="Brown A.J."/>
            <person name="Brunke S."/>
            <person name="Costanzo M.C."/>
            <person name="Fitzpatrick D.A."/>
            <person name="de Groot P.W."/>
            <person name="Harris D."/>
            <person name="Hoyer L.L."/>
            <person name="Hube B."/>
            <person name="Klis F.M."/>
            <person name="Kodira C."/>
            <person name="Lennard N."/>
            <person name="Logue M.E."/>
            <person name="Martin R."/>
            <person name="Neiman A.M."/>
            <person name="Nikolaou E."/>
            <person name="Quail M.A."/>
            <person name="Quinn J."/>
            <person name="Santos M.C."/>
            <person name="Schmitzberger F.F."/>
            <person name="Sherlock G."/>
            <person name="Shah P."/>
            <person name="Silverstein K.A."/>
            <person name="Skrzypek M.S."/>
            <person name="Soll D."/>
            <person name="Staggs R."/>
            <person name="Stansfield I."/>
            <person name="Stumpf M.P."/>
            <person name="Sudbery P.E."/>
            <person name="Srikantha T."/>
            <person name="Zeng Q."/>
            <person name="Berman J."/>
            <person name="Berriman M."/>
            <person name="Heitman J."/>
            <person name="Gow N.A."/>
            <person name="Lorenz M.C."/>
            <person name="Birren B.W."/>
            <person name="Kellis M."/>
            <person name="Cuomo C.A."/>
        </authorList>
    </citation>
    <scope>NUCLEOTIDE SEQUENCE [LARGE SCALE GENOMIC DNA]</scope>
    <source>
        <strain evidence="3">ATCC 11503 / BCRC 21390 / CBS 2605 / JCM 1781 / NBRC 1676 / NRRL YB-4239</strain>
    </source>
</reference>
<proteinExistence type="predicted"/>
<evidence type="ECO:0000313" key="2">
    <source>
        <dbReference type="EMBL" id="EDK45926.1"/>
    </source>
</evidence>
<organism evidence="2 3">
    <name type="scientific">Lodderomyces elongisporus (strain ATCC 11503 / CBS 2605 / JCM 1781 / NBRC 1676 / NRRL YB-4239)</name>
    <name type="common">Yeast</name>
    <name type="synonym">Saccharomyces elongisporus</name>
    <dbReference type="NCBI Taxonomy" id="379508"/>
    <lineage>
        <taxon>Eukaryota</taxon>
        <taxon>Fungi</taxon>
        <taxon>Dikarya</taxon>
        <taxon>Ascomycota</taxon>
        <taxon>Saccharomycotina</taxon>
        <taxon>Pichiomycetes</taxon>
        <taxon>Debaryomycetaceae</taxon>
        <taxon>Candida/Lodderomyces clade</taxon>
        <taxon>Lodderomyces</taxon>
    </lineage>
</organism>
<dbReference type="HOGENOM" id="CLU_953375_0_0_1"/>
<dbReference type="EMBL" id="CH981528">
    <property type="protein sequence ID" value="EDK45926.1"/>
    <property type="molecule type" value="Genomic_DNA"/>
</dbReference>
<gene>
    <name evidence="2" type="ORF">LELG_04105</name>
</gene>
<dbReference type="Pfam" id="PF23394">
    <property type="entry name" value="DUF7102"/>
    <property type="match status" value="1"/>
</dbReference>
<evidence type="ECO:0000313" key="3">
    <source>
        <dbReference type="Proteomes" id="UP000001996"/>
    </source>
</evidence>
<keyword evidence="3" id="KW-1185">Reference proteome</keyword>
<name>A5E3B8_LODEL</name>
<dbReference type="InParanoid" id="A5E3B8"/>
<protein>
    <recommendedName>
        <fullName evidence="1">DUF7102 domain-containing protein</fullName>
    </recommendedName>
</protein>
<accession>A5E3B8</accession>
<dbReference type="InterPro" id="IPR055528">
    <property type="entry name" value="DUF7102"/>
</dbReference>
<dbReference type="Proteomes" id="UP000001996">
    <property type="component" value="Unassembled WGS sequence"/>
</dbReference>
<sequence>MKSLDLFEDELDELVKQKKQKLQKLDIHTTNKDSFAVCILQKLEVILFFNSNRQKESNTNISSTFKHIDDLVATENKQQHTLQKEKIEEKMIHKEENNSIFLRTPLMNKYVFKSNQYIIFNQSFWDKDFSLAKSISEKIKVIEAKMDHATDIVVNCTTGIYITTMQQLIQGDGTPSNEFIVLKQSLLNVKQHFHEVYVVATMQGSQTCKFHMIEKLQKLQIICLSINICVLFVSQQDCAFWCLEIIKLKRPQILKQSPFNEDVLENEQDLVFLGECGLTLFPSCEDLRTIFA</sequence>
<dbReference type="OrthoDB" id="4019681at2759"/>
<dbReference type="AlphaFoldDB" id="A5E3B8"/>
<feature type="domain" description="DUF7102" evidence="1">
    <location>
        <begin position="135"/>
        <end position="246"/>
    </location>
</feature>